<dbReference type="Proteomes" id="UP000230066">
    <property type="component" value="Unassembled WGS sequence"/>
</dbReference>
<dbReference type="EMBL" id="JXXN02009418">
    <property type="protein sequence ID" value="THD18641.1"/>
    <property type="molecule type" value="Genomic_DNA"/>
</dbReference>
<evidence type="ECO:0000313" key="1">
    <source>
        <dbReference type="EMBL" id="THD18641.1"/>
    </source>
</evidence>
<evidence type="ECO:0000313" key="2">
    <source>
        <dbReference type="Proteomes" id="UP000230066"/>
    </source>
</evidence>
<keyword evidence="2" id="KW-1185">Reference proteome</keyword>
<comment type="caution">
    <text evidence="1">The sequence shown here is derived from an EMBL/GenBank/DDBJ whole genome shotgun (WGS) entry which is preliminary data.</text>
</comment>
<proteinExistence type="predicted"/>
<accession>A0A4E0QZ70</accession>
<reference evidence="1" key="1">
    <citation type="submission" date="2019-03" db="EMBL/GenBank/DDBJ databases">
        <title>Improved annotation for the trematode Fasciola hepatica.</title>
        <authorList>
            <person name="Choi Y.-J."/>
            <person name="Martin J."/>
            <person name="Mitreva M."/>
        </authorList>
    </citation>
    <scope>NUCLEOTIDE SEQUENCE [LARGE SCALE GENOMIC DNA]</scope>
</reference>
<organism evidence="1 2">
    <name type="scientific">Fasciola hepatica</name>
    <name type="common">Liver fluke</name>
    <dbReference type="NCBI Taxonomy" id="6192"/>
    <lineage>
        <taxon>Eukaryota</taxon>
        <taxon>Metazoa</taxon>
        <taxon>Spiralia</taxon>
        <taxon>Lophotrochozoa</taxon>
        <taxon>Platyhelminthes</taxon>
        <taxon>Trematoda</taxon>
        <taxon>Digenea</taxon>
        <taxon>Plagiorchiida</taxon>
        <taxon>Echinostomata</taxon>
        <taxon>Echinostomatoidea</taxon>
        <taxon>Fasciolidae</taxon>
        <taxon>Fasciola</taxon>
    </lineage>
</organism>
<gene>
    <name evidence="1" type="ORF">D915_010686</name>
</gene>
<dbReference type="AlphaFoldDB" id="A0A4E0QZ70"/>
<sequence length="96" mass="10421">MQAGHYTCLTFTIDSWSIAACCLSETRIQDSSSVIQLAAAGISSWYFLCTSGDEENRAVCQCGVGIVLTDKTEAARFGLDPGERSFIWFRTPGGSR</sequence>
<protein>
    <submittedName>
        <fullName evidence="1">Uncharacterized protein</fullName>
    </submittedName>
</protein>
<feature type="non-terminal residue" evidence="1">
    <location>
        <position position="96"/>
    </location>
</feature>
<name>A0A4E0QZ70_FASHE</name>